<sequence length="535" mass="59937">MNNFDELGSDLNEKEYEDCGRYQVQILCLICIGSALQSSAHTVFVFSAMNLEQRCKVPECDDSLAPEFNSTWLSNAIPFDGNNPKNCERFQYINLTAYDGGDECPAEQFDQNVIEGCSEYVYKTKERTILIDFDLHCDENLWKLTLVGTINTVGQFVGLPISGVLSDRFGRRTLLIIGMVGCGIFGVIRAFVHDYILFLVFEFLDALFLSGTYACCFILGVELVGPNKRVLAGTIICYCFAIGEVITAGLAWAIQSWRPLLLTVYSPLFLFISYHWIAPESVRWLLSQKRYEEAEAILLKAATVNKKEISKATLEKLTKPVEEEPSEPFFHVFKSKILLLRFINACFCWITCAFLFYGLTLNSVALAGNSYLDFILTALVEIPAYALTYVVVDRIGRRWSQSGSYFITAIACFVFIFIQEEQSTLRLCFYLLGKFGATAAFTIIYVISSEIFPTPLRHSLMGACSMFGRIGSMVSPQMPLLSALWTPLPLVLFSGMAAVAGLLTLLFPETVNTKLPDTIEEAVNIGRKRKESSHL</sequence>
<name>A0ACB9SW89_HOLOL</name>
<gene>
    <name evidence="1" type="ORF">MML48_7g00010034</name>
</gene>
<evidence type="ECO:0000313" key="2">
    <source>
        <dbReference type="Proteomes" id="UP001056778"/>
    </source>
</evidence>
<dbReference type="EMBL" id="CM043021">
    <property type="protein sequence ID" value="KAI4458694.1"/>
    <property type="molecule type" value="Genomic_DNA"/>
</dbReference>
<reference evidence="1" key="1">
    <citation type="submission" date="2022-04" db="EMBL/GenBank/DDBJ databases">
        <title>Chromosome-scale genome assembly of Holotrichia oblita Faldermann.</title>
        <authorList>
            <person name="Rongchong L."/>
        </authorList>
    </citation>
    <scope>NUCLEOTIDE SEQUENCE</scope>
    <source>
        <strain evidence="1">81SQS9</strain>
    </source>
</reference>
<accession>A0ACB9SW89</accession>
<dbReference type="Proteomes" id="UP001056778">
    <property type="component" value="Chromosome 7"/>
</dbReference>
<keyword evidence="2" id="KW-1185">Reference proteome</keyword>
<protein>
    <submittedName>
        <fullName evidence="1">Solute carrier family 22 member</fullName>
    </submittedName>
</protein>
<proteinExistence type="predicted"/>
<comment type="caution">
    <text evidence="1">The sequence shown here is derived from an EMBL/GenBank/DDBJ whole genome shotgun (WGS) entry which is preliminary data.</text>
</comment>
<evidence type="ECO:0000313" key="1">
    <source>
        <dbReference type="EMBL" id="KAI4458694.1"/>
    </source>
</evidence>
<organism evidence="1 2">
    <name type="scientific">Holotrichia oblita</name>
    <name type="common">Chafer beetle</name>
    <dbReference type="NCBI Taxonomy" id="644536"/>
    <lineage>
        <taxon>Eukaryota</taxon>
        <taxon>Metazoa</taxon>
        <taxon>Ecdysozoa</taxon>
        <taxon>Arthropoda</taxon>
        <taxon>Hexapoda</taxon>
        <taxon>Insecta</taxon>
        <taxon>Pterygota</taxon>
        <taxon>Neoptera</taxon>
        <taxon>Endopterygota</taxon>
        <taxon>Coleoptera</taxon>
        <taxon>Polyphaga</taxon>
        <taxon>Scarabaeiformia</taxon>
        <taxon>Scarabaeidae</taxon>
        <taxon>Melolonthinae</taxon>
        <taxon>Holotrichia</taxon>
    </lineage>
</organism>